<dbReference type="RefSeq" id="WP_090585456.1">
    <property type="nucleotide sequence ID" value="NZ_FNDT01000004.1"/>
</dbReference>
<evidence type="ECO:0000256" key="1">
    <source>
        <dbReference type="SAM" id="MobiDB-lite"/>
    </source>
</evidence>
<keyword evidence="2" id="KW-1133">Transmembrane helix</keyword>
<accession>A0A1G8GMI9</accession>
<dbReference type="AlphaFoldDB" id="A0A1G8GMI9"/>
<keyword evidence="2" id="KW-0812">Transmembrane</keyword>
<feature type="transmembrane region" description="Helical" evidence="2">
    <location>
        <begin position="55"/>
        <end position="76"/>
    </location>
</feature>
<reference evidence="4 5" key="1">
    <citation type="submission" date="2016-10" db="EMBL/GenBank/DDBJ databases">
        <authorList>
            <person name="de Groot N.N."/>
        </authorList>
    </citation>
    <scope>NUCLEOTIDE SEQUENCE [LARGE SCALE GENOMIC DNA]</scope>
    <source>
        <strain evidence="4 5">NP_1H</strain>
    </source>
</reference>
<sequence length="202" mass="23313">MRLRLEPGEHVVVRTRPHPRRMLAPFCFLLVLLAGGGYGLGWFTRTQLPIGWEQWGPALVTGFLLLILLLLFRFFLRPLLQWAGTRYILTSRRLIRRAGFTRRSEREVRLTGIFQIIIEQTLIERLTGGGSLIIDLGRDRFLSFGEVPQVYTFKQYMVEAIGELPLTAMFDGVDMEPEPLDGAENDGWDRSGDERQQRHGWN</sequence>
<dbReference type="InterPro" id="IPR005182">
    <property type="entry name" value="YdbS-like_PH"/>
</dbReference>
<dbReference type="OrthoDB" id="4966830at2"/>
<keyword evidence="5" id="KW-1185">Reference proteome</keyword>
<evidence type="ECO:0000256" key="2">
    <source>
        <dbReference type="SAM" id="Phobius"/>
    </source>
</evidence>
<dbReference type="Proteomes" id="UP000199258">
    <property type="component" value="Unassembled WGS sequence"/>
</dbReference>
<dbReference type="EMBL" id="FNDT01000004">
    <property type="protein sequence ID" value="SDH95526.1"/>
    <property type="molecule type" value="Genomic_DNA"/>
</dbReference>
<feature type="region of interest" description="Disordered" evidence="1">
    <location>
        <begin position="180"/>
        <end position="202"/>
    </location>
</feature>
<organism evidence="4 5">
    <name type="scientific">Arthrobacter subterraneus</name>
    <dbReference type="NCBI Taxonomy" id="335973"/>
    <lineage>
        <taxon>Bacteria</taxon>
        <taxon>Bacillati</taxon>
        <taxon>Actinomycetota</taxon>
        <taxon>Actinomycetes</taxon>
        <taxon>Micrococcales</taxon>
        <taxon>Micrococcaceae</taxon>
        <taxon>Arthrobacter</taxon>
    </lineage>
</organism>
<name>A0A1G8GMI9_9MICC</name>
<evidence type="ECO:0000313" key="4">
    <source>
        <dbReference type="EMBL" id="SDH95526.1"/>
    </source>
</evidence>
<keyword evidence="2" id="KW-0472">Membrane</keyword>
<dbReference type="Pfam" id="PF03703">
    <property type="entry name" value="bPH_2"/>
    <property type="match status" value="1"/>
</dbReference>
<evidence type="ECO:0000259" key="3">
    <source>
        <dbReference type="Pfam" id="PF03703"/>
    </source>
</evidence>
<proteinExistence type="predicted"/>
<protein>
    <submittedName>
        <fullName evidence="4">PH domain-containing protein</fullName>
    </submittedName>
</protein>
<gene>
    <name evidence="4" type="ORF">SAMN04488693_104186</name>
</gene>
<feature type="domain" description="YdbS-like PH" evidence="3">
    <location>
        <begin position="82"/>
        <end position="139"/>
    </location>
</feature>
<dbReference type="STRING" id="335973.SAMN04488693_104186"/>
<feature type="compositionally biased region" description="Basic and acidic residues" evidence="1">
    <location>
        <begin position="187"/>
        <end position="202"/>
    </location>
</feature>
<evidence type="ECO:0000313" key="5">
    <source>
        <dbReference type="Proteomes" id="UP000199258"/>
    </source>
</evidence>
<feature type="transmembrane region" description="Helical" evidence="2">
    <location>
        <begin position="23"/>
        <end position="43"/>
    </location>
</feature>